<dbReference type="GO" id="GO:0005829">
    <property type="term" value="C:cytosol"/>
    <property type="evidence" value="ECO:0007669"/>
    <property type="project" value="TreeGrafter"/>
</dbReference>
<dbReference type="Gene3D" id="1.10.8.60">
    <property type="match status" value="2"/>
</dbReference>
<dbReference type="PROSITE" id="PS00674">
    <property type="entry name" value="AAA"/>
    <property type="match status" value="1"/>
</dbReference>
<accession>A0A9W8A976</accession>
<dbReference type="SMART" id="SM00382">
    <property type="entry name" value="AAA"/>
    <property type="match status" value="2"/>
</dbReference>
<evidence type="ECO:0000256" key="5">
    <source>
        <dbReference type="ARBA" id="ARBA00022801"/>
    </source>
</evidence>
<evidence type="ECO:0000256" key="11">
    <source>
        <dbReference type="SAM" id="MobiDB-lite"/>
    </source>
</evidence>
<feature type="compositionally biased region" description="Basic and acidic residues" evidence="11">
    <location>
        <begin position="996"/>
        <end position="1010"/>
    </location>
</feature>
<gene>
    <name evidence="13" type="primary">PEX1</name>
    <name evidence="13" type="ORF">H4219_001067</name>
</gene>
<feature type="region of interest" description="Disordered" evidence="11">
    <location>
        <begin position="941"/>
        <end position="963"/>
    </location>
</feature>
<sequence length="1016" mass="112780">MAQQLRVTYAPIRSSFINLPATWASALSNSSRNTVRTNFSQPDFERGINAPTYFVFKLIWGASNEAYVSWSGGVSKSLRPSQNLQQTKGDIIEIDGTFATALGLTEGTMVVMEYIKRVSSCNFAEVVPRHYDDWEILELNAGAVEERLLSQTKVIAPNQPLLFWLNPSTSIILNTTQISPSAPVALLDNDTEIAVAPKQRKSATTLNNSNTGDSQAQNAQPSIRFMRVAMSDDIAIGECFINQLTFEQLLKQGDNGVSELVGNITKIEGSQQTPSDDKETEKPKKLNELNMWYSMIKPLRSVQPGVILISSKLARNNGIANGQAVVFILGGNAEKGNQKYKITLKTLKVANNDKESENMFDDQKPAAGFISPKNLGQLSIKCYVKQNDLSEVDSIPDHQIPELSGVDKFMSKIKEELTSSLIVADQGILITGGPGSGKTSILRIIINYLNRQSKILAYTEYINCLDLSSETQTSKLCDKLDQLVDRIRMNSPAVIVFDNIESLIPAENETSDNRRTRLILESIVGIEKQRTPSHPILIIATAESRNHVHNDAFNAGLFGDVHEIPSPGKAEREEILTNIANKSSLPADHKDINFSVISYLTEGYMPADLEALYERATHEATVRHIEADEPGLSKVKHVDLVNAHKGFTPVSMRGLQIQTSETRWEDIGGLEETKKLLKETIELPSKYAAIFASSPLRLRSGVMLYGYPGCGKTMLASAVAKECGLNFISVKGPELLNKYIGQSEQSVRNLFQRAKAATPCVLFFDEFDSIAPRRGHDNTGVTDRVVNQFLTEMDGAEGLEGVYVLAATSRPDMIDPALLRPGRLDKSVFCNIPNRQERIDILTKHARKMNLDKSVNLEDYSDATENFTSADLQSLAYNAFLEAVNDQQANLQYQKNQDDEPSSDTDNVEYFVHDPSDESDSKSKHRNPDLTKQIEQVKANISQSFGESKKNTKGPGSEELRPKLLPRHFETALESCKPSLNQSERLRLETLYSDFLDDKKGDSKKPRNFEQRATLA</sequence>
<evidence type="ECO:0000313" key="14">
    <source>
        <dbReference type="Proteomes" id="UP001150538"/>
    </source>
</evidence>
<dbReference type="GO" id="GO:0016887">
    <property type="term" value="F:ATP hydrolysis activity"/>
    <property type="evidence" value="ECO:0007669"/>
    <property type="project" value="InterPro"/>
</dbReference>
<dbReference type="InterPro" id="IPR009010">
    <property type="entry name" value="Asp_de-COase-like_dom_sf"/>
</dbReference>
<dbReference type="SUPFAM" id="SSF52540">
    <property type="entry name" value="P-loop containing nucleoside triphosphate hydrolases"/>
    <property type="match status" value="2"/>
</dbReference>
<comment type="catalytic activity">
    <reaction evidence="10">
        <text>ATP + H2O = ADP + phosphate + H(+)</text>
        <dbReference type="Rhea" id="RHEA:13065"/>
        <dbReference type="ChEBI" id="CHEBI:15377"/>
        <dbReference type="ChEBI" id="CHEBI:15378"/>
        <dbReference type="ChEBI" id="CHEBI:30616"/>
        <dbReference type="ChEBI" id="CHEBI:43474"/>
        <dbReference type="ChEBI" id="CHEBI:456216"/>
    </reaction>
    <physiologicalReaction direction="left-to-right" evidence="10">
        <dbReference type="Rhea" id="RHEA:13066"/>
    </physiologicalReaction>
</comment>
<feature type="domain" description="AAA+ ATPase" evidence="12">
    <location>
        <begin position="698"/>
        <end position="834"/>
    </location>
</feature>
<keyword evidence="7" id="KW-0472">Membrane</keyword>
<dbReference type="InterPro" id="IPR003959">
    <property type="entry name" value="ATPase_AAA_core"/>
</dbReference>
<reference evidence="13" key="1">
    <citation type="submission" date="2022-07" db="EMBL/GenBank/DDBJ databases">
        <title>Phylogenomic reconstructions and comparative analyses of Kickxellomycotina fungi.</title>
        <authorList>
            <person name="Reynolds N.K."/>
            <person name="Stajich J.E."/>
            <person name="Barry K."/>
            <person name="Grigoriev I.V."/>
            <person name="Crous P."/>
            <person name="Smith M.E."/>
        </authorList>
    </citation>
    <scope>NUCLEOTIDE SEQUENCE</scope>
    <source>
        <strain evidence="13">NBRC 100468</strain>
    </source>
</reference>
<organism evidence="13 14">
    <name type="scientific">Mycoemilia scoparia</name>
    <dbReference type="NCBI Taxonomy" id="417184"/>
    <lineage>
        <taxon>Eukaryota</taxon>
        <taxon>Fungi</taxon>
        <taxon>Fungi incertae sedis</taxon>
        <taxon>Zoopagomycota</taxon>
        <taxon>Kickxellomycotina</taxon>
        <taxon>Kickxellomycetes</taxon>
        <taxon>Kickxellales</taxon>
        <taxon>Kickxellaceae</taxon>
        <taxon>Mycoemilia</taxon>
    </lineage>
</organism>
<dbReference type="EMBL" id="JANBPU010000009">
    <property type="protein sequence ID" value="KAJ1920830.1"/>
    <property type="molecule type" value="Genomic_DNA"/>
</dbReference>
<comment type="similarity">
    <text evidence="2">Belongs to the AAA ATPase family.</text>
</comment>
<dbReference type="InterPro" id="IPR027417">
    <property type="entry name" value="P-loop_NTPase"/>
</dbReference>
<keyword evidence="3" id="KW-0962">Peroxisome biogenesis</keyword>
<dbReference type="GO" id="GO:0016558">
    <property type="term" value="P:protein import into peroxisome matrix"/>
    <property type="evidence" value="ECO:0007669"/>
    <property type="project" value="TreeGrafter"/>
</dbReference>
<comment type="caution">
    <text evidence="13">The sequence shown here is derived from an EMBL/GenBank/DDBJ whole genome shotgun (WGS) entry which is preliminary data.</text>
</comment>
<keyword evidence="4" id="KW-0547">Nucleotide-binding</keyword>
<feature type="region of interest" description="Disordered" evidence="11">
    <location>
        <begin position="893"/>
        <end position="929"/>
    </location>
</feature>
<dbReference type="Proteomes" id="UP001150538">
    <property type="component" value="Unassembled WGS sequence"/>
</dbReference>
<evidence type="ECO:0000256" key="2">
    <source>
        <dbReference type="ARBA" id="ARBA00006914"/>
    </source>
</evidence>
<comment type="subcellular location">
    <subcellularLocation>
        <location evidence="1">Membrane</location>
    </subcellularLocation>
</comment>
<dbReference type="Pfam" id="PF00004">
    <property type="entry name" value="AAA"/>
    <property type="match status" value="2"/>
</dbReference>
<keyword evidence="14" id="KW-1185">Reference proteome</keyword>
<evidence type="ECO:0000313" key="13">
    <source>
        <dbReference type="EMBL" id="KAJ1920830.1"/>
    </source>
</evidence>
<dbReference type="GO" id="GO:0005778">
    <property type="term" value="C:peroxisomal membrane"/>
    <property type="evidence" value="ECO:0007669"/>
    <property type="project" value="TreeGrafter"/>
</dbReference>
<dbReference type="Gene3D" id="2.40.40.20">
    <property type="match status" value="1"/>
</dbReference>
<dbReference type="SUPFAM" id="SSF54585">
    <property type="entry name" value="Cdc48 domain 2-like"/>
    <property type="match status" value="1"/>
</dbReference>
<evidence type="ECO:0000256" key="10">
    <source>
        <dbReference type="ARBA" id="ARBA00048778"/>
    </source>
</evidence>
<proteinExistence type="inferred from homology"/>
<dbReference type="SUPFAM" id="SSF50692">
    <property type="entry name" value="ADC-like"/>
    <property type="match status" value="1"/>
</dbReference>
<evidence type="ECO:0000256" key="6">
    <source>
        <dbReference type="ARBA" id="ARBA00022840"/>
    </source>
</evidence>
<evidence type="ECO:0000256" key="4">
    <source>
        <dbReference type="ARBA" id="ARBA00022741"/>
    </source>
</evidence>
<dbReference type="Pfam" id="PF09262">
    <property type="entry name" value="PEX-1N"/>
    <property type="match status" value="1"/>
</dbReference>
<dbReference type="InterPro" id="IPR050168">
    <property type="entry name" value="AAA_ATPase_domain"/>
</dbReference>
<dbReference type="Gene3D" id="3.40.50.300">
    <property type="entry name" value="P-loop containing nucleotide triphosphate hydrolases"/>
    <property type="match status" value="2"/>
</dbReference>
<dbReference type="CDD" id="cd00009">
    <property type="entry name" value="AAA"/>
    <property type="match status" value="1"/>
</dbReference>
<feature type="region of interest" description="Disordered" evidence="11">
    <location>
        <begin position="198"/>
        <end position="218"/>
    </location>
</feature>
<evidence type="ECO:0000256" key="3">
    <source>
        <dbReference type="ARBA" id="ARBA00022593"/>
    </source>
</evidence>
<dbReference type="InterPro" id="IPR029067">
    <property type="entry name" value="CDC48_domain_2-like_sf"/>
</dbReference>
<dbReference type="InterPro" id="IPR015342">
    <property type="entry name" value="PEX1-N_C-lobe"/>
</dbReference>
<evidence type="ECO:0000256" key="7">
    <source>
        <dbReference type="ARBA" id="ARBA00023136"/>
    </source>
</evidence>
<keyword evidence="5" id="KW-0378">Hydrolase</keyword>
<feature type="compositionally biased region" description="Polar residues" evidence="11">
    <location>
        <begin position="202"/>
        <end position="218"/>
    </location>
</feature>
<evidence type="ECO:0000256" key="1">
    <source>
        <dbReference type="ARBA" id="ARBA00004370"/>
    </source>
</evidence>
<keyword evidence="6" id="KW-0067">ATP-binding</keyword>
<dbReference type="OrthoDB" id="2187at2759"/>
<dbReference type="InterPro" id="IPR003960">
    <property type="entry name" value="ATPase_AAA_CS"/>
</dbReference>
<feature type="region of interest" description="Disordered" evidence="11">
    <location>
        <begin position="995"/>
        <end position="1016"/>
    </location>
</feature>
<feature type="compositionally biased region" description="Basic and acidic residues" evidence="11">
    <location>
        <begin position="911"/>
        <end position="929"/>
    </location>
</feature>
<dbReference type="InterPro" id="IPR003593">
    <property type="entry name" value="AAA+_ATPase"/>
</dbReference>
<evidence type="ECO:0000259" key="12">
    <source>
        <dbReference type="SMART" id="SM00382"/>
    </source>
</evidence>
<dbReference type="FunFam" id="3.40.50.300:FF:000149">
    <property type="entry name" value="Nuclear valosin-containing protein-like"/>
    <property type="match status" value="1"/>
</dbReference>
<dbReference type="GO" id="GO:0005524">
    <property type="term" value="F:ATP binding"/>
    <property type="evidence" value="ECO:0007669"/>
    <property type="project" value="UniProtKB-KW"/>
</dbReference>
<dbReference type="Gene3D" id="3.10.330.10">
    <property type="match status" value="1"/>
</dbReference>
<evidence type="ECO:0000256" key="9">
    <source>
        <dbReference type="ARBA" id="ARBA00034532"/>
    </source>
</evidence>
<feature type="domain" description="AAA+ ATPase" evidence="12">
    <location>
        <begin position="424"/>
        <end position="568"/>
    </location>
</feature>
<dbReference type="PANTHER" id="PTHR23077:SF12">
    <property type="entry name" value="PEROXISOMAL ATPASE PEX1"/>
    <property type="match status" value="1"/>
</dbReference>
<evidence type="ECO:0000256" key="8">
    <source>
        <dbReference type="ARBA" id="ARBA00032509"/>
    </source>
</evidence>
<protein>
    <recommendedName>
        <fullName evidence="9">Peroxisomal ATPase PEX1</fullName>
    </recommendedName>
    <alternativeName>
        <fullName evidence="8">Peroxin-1</fullName>
    </alternativeName>
</protein>
<name>A0A9W8A976_9FUNG</name>
<dbReference type="PANTHER" id="PTHR23077">
    <property type="entry name" value="AAA-FAMILY ATPASE"/>
    <property type="match status" value="1"/>
</dbReference>
<dbReference type="CDD" id="cd19526">
    <property type="entry name" value="RecA-like_PEX1_r2"/>
    <property type="match status" value="1"/>
</dbReference>
<dbReference type="AlphaFoldDB" id="A0A9W8A976"/>